<gene>
    <name evidence="3" type="ORF">D5F11_007570</name>
    <name evidence="2" type="ORF">J6TS1_37940</name>
</gene>
<dbReference type="EMBL" id="BORJ01000011">
    <property type="protein sequence ID" value="GIN97924.1"/>
    <property type="molecule type" value="Genomic_DNA"/>
</dbReference>
<accession>A0A429XA75</accession>
<feature type="domain" description="Dienelactone hydrolase" evidence="1">
    <location>
        <begin position="11"/>
        <end position="196"/>
    </location>
</feature>
<dbReference type="Pfam" id="PF01738">
    <property type="entry name" value="DLH"/>
    <property type="match status" value="1"/>
</dbReference>
<organism evidence="3 4">
    <name type="scientific">Siminovitchia terrae</name>
    <name type="common">Bacillus terrae</name>
    <dbReference type="NCBI Taxonomy" id="1914933"/>
    <lineage>
        <taxon>Bacteria</taxon>
        <taxon>Bacillati</taxon>
        <taxon>Bacillota</taxon>
        <taxon>Bacilli</taxon>
        <taxon>Bacillales</taxon>
        <taxon>Bacillaceae</taxon>
        <taxon>Siminovitchia</taxon>
    </lineage>
</organism>
<proteinExistence type="predicted"/>
<evidence type="ECO:0000313" key="2">
    <source>
        <dbReference type="EMBL" id="GIN97924.1"/>
    </source>
</evidence>
<dbReference type="RefSeq" id="WP_120119326.1">
    <property type="nucleotide sequence ID" value="NZ_BORI01000002.1"/>
</dbReference>
<sequence>MIRINNYSDTLIIVVHEIYGINDHMKWFCEMLSQESLDVICPNLYKQGISFDYAQEAEAYRYFMDHVGFMYAFNKVKDAFREMKAEYNRIFIVGFSVGATIAWLCSQEKGLNGIVGYYGSRIRDYKQISPTCPTLLFFPEQEHSFNVSELIVYLQEKYIEIHTVKGEHGFSDPFSPVFNKQSAQLTFDRMSGFINKKMF</sequence>
<dbReference type="Proteomes" id="UP000680670">
    <property type="component" value="Unassembled WGS sequence"/>
</dbReference>
<dbReference type="InterPro" id="IPR029058">
    <property type="entry name" value="AB_hydrolase_fold"/>
</dbReference>
<dbReference type="AlphaFoldDB" id="A0A429XA75"/>
<dbReference type="PANTHER" id="PTHR46623:SF6">
    <property type="entry name" value="ALPHA_BETA-HYDROLASES SUPERFAMILY PROTEIN"/>
    <property type="match status" value="1"/>
</dbReference>
<dbReference type="Proteomes" id="UP000287296">
    <property type="component" value="Unassembled WGS sequence"/>
</dbReference>
<keyword evidence="3" id="KW-0378">Hydrolase</keyword>
<evidence type="ECO:0000259" key="1">
    <source>
        <dbReference type="Pfam" id="PF01738"/>
    </source>
</evidence>
<dbReference type="OrthoDB" id="115291at2"/>
<reference evidence="3 4" key="1">
    <citation type="submission" date="2018-12" db="EMBL/GenBank/DDBJ databases">
        <authorList>
            <person name="Sun L."/>
            <person name="Chen Z."/>
        </authorList>
    </citation>
    <scope>NUCLEOTIDE SEQUENCE [LARGE SCALE GENOMIC DNA]</scope>
    <source>
        <strain evidence="3 4">LMG 29736</strain>
    </source>
</reference>
<keyword evidence="5" id="KW-1185">Reference proteome</keyword>
<dbReference type="InterPro" id="IPR002925">
    <property type="entry name" value="Dienelactn_hydro"/>
</dbReference>
<dbReference type="InterPro" id="IPR051049">
    <property type="entry name" value="Dienelactone_hydrolase-like"/>
</dbReference>
<evidence type="ECO:0000313" key="5">
    <source>
        <dbReference type="Proteomes" id="UP000680670"/>
    </source>
</evidence>
<dbReference type="GO" id="GO:0016787">
    <property type="term" value="F:hydrolase activity"/>
    <property type="evidence" value="ECO:0007669"/>
    <property type="project" value="UniProtKB-KW"/>
</dbReference>
<dbReference type="Gene3D" id="3.40.50.1820">
    <property type="entry name" value="alpha/beta hydrolase"/>
    <property type="match status" value="1"/>
</dbReference>
<protein>
    <submittedName>
        <fullName evidence="3">Dienelactone hydrolase family protein</fullName>
    </submittedName>
</protein>
<reference evidence="2 5" key="2">
    <citation type="submission" date="2021-03" db="EMBL/GenBank/DDBJ databases">
        <title>Antimicrobial resistance genes in bacteria isolated from Japanese honey, and their potential for conferring macrolide and lincosamide resistance in the American foulbrood pathogen Paenibacillus larvae.</title>
        <authorList>
            <person name="Okamoto M."/>
            <person name="Kumagai M."/>
            <person name="Kanamori H."/>
            <person name="Takamatsu D."/>
        </authorList>
    </citation>
    <scope>NUCLEOTIDE SEQUENCE [LARGE SCALE GENOMIC DNA]</scope>
    <source>
        <strain evidence="2 5">J6TS1</strain>
    </source>
</reference>
<dbReference type="PANTHER" id="PTHR46623">
    <property type="entry name" value="CARBOXYMETHYLENEBUTENOLIDASE-RELATED"/>
    <property type="match status" value="1"/>
</dbReference>
<dbReference type="SUPFAM" id="SSF53474">
    <property type="entry name" value="alpha/beta-Hydrolases"/>
    <property type="match status" value="1"/>
</dbReference>
<name>A0A429XA75_SIMTE</name>
<comment type="caution">
    <text evidence="3">The sequence shown here is derived from an EMBL/GenBank/DDBJ whole genome shotgun (WGS) entry which is preliminary data.</text>
</comment>
<evidence type="ECO:0000313" key="3">
    <source>
        <dbReference type="EMBL" id="RST60296.1"/>
    </source>
</evidence>
<evidence type="ECO:0000313" key="4">
    <source>
        <dbReference type="Proteomes" id="UP000287296"/>
    </source>
</evidence>
<dbReference type="EMBL" id="QYTW02000005">
    <property type="protein sequence ID" value="RST60296.1"/>
    <property type="molecule type" value="Genomic_DNA"/>
</dbReference>